<gene>
    <name evidence="2" type="ORF">Pcinc_030162</name>
</gene>
<organism evidence="2 3">
    <name type="scientific">Petrolisthes cinctipes</name>
    <name type="common">Flat porcelain crab</name>
    <dbReference type="NCBI Taxonomy" id="88211"/>
    <lineage>
        <taxon>Eukaryota</taxon>
        <taxon>Metazoa</taxon>
        <taxon>Ecdysozoa</taxon>
        <taxon>Arthropoda</taxon>
        <taxon>Crustacea</taxon>
        <taxon>Multicrustacea</taxon>
        <taxon>Malacostraca</taxon>
        <taxon>Eumalacostraca</taxon>
        <taxon>Eucarida</taxon>
        <taxon>Decapoda</taxon>
        <taxon>Pleocyemata</taxon>
        <taxon>Anomura</taxon>
        <taxon>Galatheoidea</taxon>
        <taxon>Porcellanidae</taxon>
        <taxon>Petrolisthes</taxon>
    </lineage>
</organism>
<dbReference type="EMBL" id="JAWQEG010003864">
    <property type="protein sequence ID" value="KAK3864128.1"/>
    <property type="molecule type" value="Genomic_DNA"/>
</dbReference>
<protein>
    <submittedName>
        <fullName evidence="2">Uncharacterized protein</fullName>
    </submittedName>
</protein>
<name>A0AAE1K6D7_PETCI</name>
<reference evidence="2" key="1">
    <citation type="submission" date="2023-10" db="EMBL/GenBank/DDBJ databases">
        <title>Genome assemblies of two species of porcelain crab, Petrolisthes cinctipes and Petrolisthes manimaculis (Anomura: Porcellanidae).</title>
        <authorList>
            <person name="Angst P."/>
        </authorList>
    </citation>
    <scope>NUCLEOTIDE SEQUENCE</scope>
    <source>
        <strain evidence="2">PB745_01</strain>
        <tissue evidence="2">Gill</tissue>
    </source>
</reference>
<dbReference type="Proteomes" id="UP001286313">
    <property type="component" value="Unassembled WGS sequence"/>
</dbReference>
<comment type="caution">
    <text evidence="2">The sequence shown here is derived from an EMBL/GenBank/DDBJ whole genome shotgun (WGS) entry which is preliminary data.</text>
</comment>
<keyword evidence="1" id="KW-1133">Transmembrane helix</keyword>
<evidence type="ECO:0000313" key="2">
    <source>
        <dbReference type="EMBL" id="KAK3864128.1"/>
    </source>
</evidence>
<feature type="transmembrane region" description="Helical" evidence="1">
    <location>
        <begin position="26"/>
        <end position="50"/>
    </location>
</feature>
<keyword evidence="1" id="KW-0812">Transmembrane</keyword>
<sequence>MIKKEIGWLMGGGEMKVMIGRVKGRVNLLMVLSFIFFWTPYALTSIVSVFKSDLSAFWKVSDGTYDKEGVYVGKVQVGLCTCNGCAMSRREVRSCGSQGKVI</sequence>
<evidence type="ECO:0000256" key="1">
    <source>
        <dbReference type="SAM" id="Phobius"/>
    </source>
</evidence>
<proteinExistence type="predicted"/>
<dbReference type="AlphaFoldDB" id="A0AAE1K6D7"/>
<evidence type="ECO:0000313" key="3">
    <source>
        <dbReference type="Proteomes" id="UP001286313"/>
    </source>
</evidence>
<keyword evidence="1" id="KW-0472">Membrane</keyword>
<keyword evidence="3" id="KW-1185">Reference proteome</keyword>
<accession>A0AAE1K6D7</accession>